<evidence type="ECO:0000313" key="2">
    <source>
        <dbReference type="Proteomes" id="UP000249458"/>
    </source>
</evidence>
<gene>
    <name evidence="1" type="ORF">B1207_15160</name>
</gene>
<comment type="caution">
    <text evidence="1">The sequence shown here is derived from an EMBL/GenBank/DDBJ whole genome shotgun (WGS) entry which is preliminary data.</text>
</comment>
<evidence type="ECO:0000313" key="1">
    <source>
        <dbReference type="EMBL" id="RAP34620.1"/>
    </source>
</evidence>
<dbReference type="RefSeq" id="WP_112220724.1">
    <property type="nucleotide sequence ID" value="NZ_MVJN01000015.1"/>
</dbReference>
<sequence length="80" mass="9338">MFLSQYKIGRTVAIDEQMIHLSKKDLDNLFGLKWSLDMAKQEKRKIIINTNGLEITEEMQKLFEEYDAQVEDSSKAPRMG</sequence>
<dbReference type="AlphaFoldDB" id="A0A364LFB3"/>
<reference evidence="1 2" key="1">
    <citation type="submission" date="2017-02" db="EMBL/GenBank/DDBJ databases">
        <title>Legionella quilivanii strain from human: case report and whole genome sequencing analysis.</title>
        <authorList>
            <person name="Lalancette C."/>
            <person name="Leduc J.-M."/>
            <person name="Levesque S."/>
            <person name="Fournier E."/>
            <person name="Saoud J."/>
            <person name="Faucher S.P."/>
            <person name="Bernard K."/>
            <person name="Martineau C."/>
            <person name="Longtin J."/>
        </authorList>
    </citation>
    <scope>NUCLEOTIDE SEQUENCE [LARGE SCALE GENOMIC DNA]</scope>
    <source>
        <strain evidence="1 2">ID143958</strain>
    </source>
</reference>
<name>A0A364LFB3_9GAMM</name>
<proteinExistence type="predicted"/>
<protein>
    <submittedName>
        <fullName evidence="1">Uncharacterized protein</fullName>
    </submittedName>
</protein>
<dbReference type="Proteomes" id="UP000249458">
    <property type="component" value="Unassembled WGS sequence"/>
</dbReference>
<organism evidence="1 2">
    <name type="scientific">Legionella quinlivanii</name>
    <dbReference type="NCBI Taxonomy" id="45073"/>
    <lineage>
        <taxon>Bacteria</taxon>
        <taxon>Pseudomonadati</taxon>
        <taxon>Pseudomonadota</taxon>
        <taxon>Gammaproteobacteria</taxon>
        <taxon>Legionellales</taxon>
        <taxon>Legionellaceae</taxon>
        <taxon>Legionella</taxon>
    </lineage>
</organism>
<dbReference type="EMBL" id="MVJN01000015">
    <property type="protein sequence ID" value="RAP34620.1"/>
    <property type="molecule type" value="Genomic_DNA"/>
</dbReference>
<accession>A0A364LFB3</accession>